<dbReference type="PROSITE" id="PS52050">
    <property type="entry name" value="WYL"/>
    <property type="match status" value="1"/>
</dbReference>
<dbReference type="PIRSF" id="PIRSF016838">
    <property type="entry name" value="PafC"/>
    <property type="match status" value="1"/>
</dbReference>
<dbReference type="InterPro" id="IPR051534">
    <property type="entry name" value="CBASS_pafABC_assoc_protein"/>
</dbReference>
<dbReference type="InterPro" id="IPR026881">
    <property type="entry name" value="WYL_dom"/>
</dbReference>
<reference evidence="5" key="1">
    <citation type="journal article" date="2019" name="Int. J. Syst. Evol. Microbiol.">
        <title>The Global Catalogue of Microorganisms (GCM) 10K type strain sequencing project: providing services to taxonomists for standard genome sequencing and annotation.</title>
        <authorList>
            <consortium name="The Broad Institute Genomics Platform"/>
            <consortium name="The Broad Institute Genome Sequencing Center for Infectious Disease"/>
            <person name="Wu L."/>
            <person name="Ma J."/>
        </authorList>
    </citation>
    <scope>NUCLEOTIDE SEQUENCE [LARGE SCALE GENOMIC DNA]</scope>
    <source>
        <strain evidence="5">TISTR 1827</strain>
    </source>
</reference>
<dbReference type="InterPro" id="IPR001034">
    <property type="entry name" value="DeoR_HTH"/>
</dbReference>
<dbReference type="RefSeq" id="WP_379277499.1">
    <property type="nucleotide sequence ID" value="NZ_JBHUGT010000042.1"/>
</dbReference>
<evidence type="ECO:0000256" key="2">
    <source>
        <dbReference type="ARBA" id="ARBA00023163"/>
    </source>
</evidence>
<dbReference type="Pfam" id="PF08279">
    <property type="entry name" value="HTH_11"/>
    <property type="match status" value="1"/>
</dbReference>
<comment type="caution">
    <text evidence="4">The sequence shown here is derived from an EMBL/GenBank/DDBJ whole genome shotgun (WGS) entry which is preliminary data.</text>
</comment>
<dbReference type="InterPro" id="IPR013196">
    <property type="entry name" value="HTH_11"/>
</dbReference>
<dbReference type="Gene3D" id="1.10.10.10">
    <property type="entry name" value="Winged helix-like DNA-binding domain superfamily/Winged helix DNA-binding domain"/>
    <property type="match status" value="1"/>
</dbReference>
<dbReference type="PANTHER" id="PTHR34580:SF1">
    <property type="entry name" value="PROTEIN PAFC"/>
    <property type="match status" value="1"/>
</dbReference>
<gene>
    <name evidence="4" type="ORF">ACFSW5_21020</name>
</gene>
<keyword evidence="2" id="KW-0804">Transcription</keyword>
<dbReference type="InterPro" id="IPR036390">
    <property type="entry name" value="WH_DNA-bd_sf"/>
</dbReference>
<evidence type="ECO:0000259" key="3">
    <source>
        <dbReference type="PROSITE" id="PS51000"/>
    </source>
</evidence>
<keyword evidence="5" id="KW-1185">Reference proteome</keyword>
<proteinExistence type="predicted"/>
<dbReference type="InterPro" id="IPR057727">
    <property type="entry name" value="WCX_dom"/>
</dbReference>
<protein>
    <submittedName>
        <fullName evidence="4">Helix-turn-helix transcriptional regulator</fullName>
    </submittedName>
</protein>
<dbReference type="Pfam" id="PF13280">
    <property type="entry name" value="WYL"/>
    <property type="match status" value="1"/>
</dbReference>
<organism evidence="4 5">
    <name type="scientific">Paenibacillus thailandensis</name>
    <dbReference type="NCBI Taxonomy" id="393250"/>
    <lineage>
        <taxon>Bacteria</taxon>
        <taxon>Bacillati</taxon>
        <taxon>Bacillota</taxon>
        <taxon>Bacilli</taxon>
        <taxon>Bacillales</taxon>
        <taxon>Paenibacillaceae</taxon>
        <taxon>Paenibacillus</taxon>
    </lineage>
</organism>
<dbReference type="Pfam" id="PF25583">
    <property type="entry name" value="WCX"/>
    <property type="match status" value="1"/>
</dbReference>
<name>A0ABW5R248_9BACL</name>
<dbReference type="PANTHER" id="PTHR34580">
    <property type="match status" value="1"/>
</dbReference>
<feature type="domain" description="HTH deoR-type" evidence="3">
    <location>
        <begin position="2"/>
        <end position="57"/>
    </location>
</feature>
<dbReference type="InterPro" id="IPR036388">
    <property type="entry name" value="WH-like_DNA-bd_sf"/>
</dbReference>
<dbReference type="SUPFAM" id="SSF46785">
    <property type="entry name" value="Winged helix' DNA-binding domain"/>
    <property type="match status" value="1"/>
</dbReference>
<accession>A0ABW5R248</accession>
<dbReference type="PROSITE" id="PS51000">
    <property type="entry name" value="HTH_DEOR_2"/>
    <property type="match status" value="1"/>
</dbReference>
<evidence type="ECO:0000256" key="1">
    <source>
        <dbReference type="ARBA" id="ARBA00023015"/>
    </source>
</evidence>
<evidence type="ECO:0000313" key="4">
    <source>
        <dbReference type="EMBL" id="MFD2662744.1"/>
    </source>
</evidence>
<dbReference type="InterPro" id="IPR028349">
    <property type="entry name" value="PafC-like"/>
</dbReference>
<keyword evidence="1" id="KW-0805">Transcription regulation</keyword>
<dbReference type="EMBL" id="JBHUMY010000032">
    <property type="protein sequence ID" value="MFD2662744.1"/>
    <property type="molecule type" value="Genomic_DNA"/>
</dbReference>
<dbReference type="Proteomes" id="UP001597493">
    <property type="component" value="Unassembled WGS sequence"/>
</dbReference>
<sequence>MKIERLISMIYMLLNHEVISASELAEKYQVSQRTIYRDIDAICAAGIPVVSYQGVNGGYGIMETYKLDKSLLNSFDIETLLTMLNSLSKVFMDEQTMDTARKLQTIRTEGAGPGMILDIESRWTPQGSLRLLKSAIKSRKPVYMEYIGLKGERTCRTVEPVCLMYKNRTWYLYGYCRTRSDYREFRLSRMDRLQALPDTFHRQHAMPVQSGEAFNRPEPADPVAVRIRFSPRSLARALDYFHDSEKTHHPDGSLTITLHLSSPEESKWLFPVVASFGEEAEIEGPEEWRGQLRNMLENMLKKYADRR</sequence>
<evidence type="ECO:0000313" key="5">
    <source>
        <dbReference type="Proteomes" id="UP001597493"/>
    </source>
</evidence>